<keyword evidence="3 7" id="KW-0479">Metal-binding</keyword>
<dbReference type="GO" id="GO:0020037">
    <property type="term" value="F:heme binding"/>
    <property type="evidence" value="ECO:0007669"/>
    <property type="project" value="InterPro"/>
</dbReference>
<dbReference type="InterPro" id="IPR001128">
    <property type="entry name" value="Cyt_P450"/>
</dbReference>
<feature type="transmembrane region" description="Helical" evidence="8">
    <location>
        <begin position="38"/>
        <end position="57"/>
    </location>
</feature>
<dbReference type="PANTHER" id="PTHR24305:SF187">
    <property type="entry name" value="P450, PUTATIVE (EUROFUNG)-RELATED"/>
    <property type="match status" value="1"/>
</dbReference>
<sequence length="544" mass="60994">MQDHNHILALPSSKLLVSGVACGYFVHQYVKRVEVDRHPLSILSIVVAAPFVLAFGLRHLGKYEGYLLAYQSALMVESCAVLSLWMNTLIYRAFSHPLKEFPGPFGAKLSKFWSLKQVIDSKVRWYQVVGELKNKYGDYVRTGPRELVIFDPEAIVPILGFNSKTRKGPFYGAMEQSLHTTRDHDFHKMRRKVWDLAFKQTLADYGPSIEEFTDSLLARVASSGGKPLALNDLCIHYSYDVMSALAFGDSTRFLEGKSTKTATKILDNIREGIVAVGALLHVPWILTVVESISFAGPMMEFNRWSAEQVDKRSQMKNPRPDIMGHLLEHTEDTAAGRRLLNADSRVIIGAGSDTTASALTVLFVLLATNPSYQKKLRDEVEIIFANSTYNSAKPQVLLDGIINEALRLYPPVTFLSQRVTPAEGLTIGKVHIPPDTVVSVGTFSIHHDARNFLRPDEFIPERWSSQPDLILNKSAFIPFSVGAYNCPGRGLAMMELRSVISRTVQEFDISTSDMHEFDTRGFFDGIKDHFTSGVPRCEMVFQKR</sequence>
<dbReference type="AlphaFoldDB" id="A0A9P6VE33"/>
<evidence type="ECO:0000256" key="5">
    <source>
        <dbReference type="ARBA" id="ARBA00023004"/>
    </source>
</evidence>
<dbReference type="CDD" id="cd11061">
    <property type="entry name" value="CYP67-like"/>
    <property type="match status" value="1"/>
</dbReference>
<dbReference type="PRINTS" id="PR00463">
    <property type="entry name" value="EP450I"/>
</dbReference>
<gene>
    <name evidence="9" type="ORF">D0Z07_8397</name>
</gene>
<dbReference type="GO" id="GO:0016705">
    <property type="term" value="F:oxidoreductase activity, acting on paired donors, with incorporation or reduction of molecular oxygen"/>
    <property type="evidence" value="ECO:0007669"/>
    <property type="project" value="InterPro"/>
</dbReference>
<evidence type="ECO:0000256" key="7">
    <source>
        <dbReference type="PIRSR" id="PIRSR602401-1"/>
    </source>
</evidence>
<keyword evidence="10" id="KW-1185">Reference proteome</keyword>
<feature type="transmembrane region" description="Helical" evidence="8">
    <location>
        <begin position="69"/>
        <end position="91"/>
    </location>
</feature>
<feature type="transmembrane region" description="Helical" evidence="8">
    <location>
        <begin position="273"/>
        <end position="295"/>
    </location>
</feature>
<comment type="similarity">
    <text evidence="2">Belongs to the cytochrome P450 family.</text>
</comment>
<protein>
    <submittedName>
        <fullName evidence="9">Cytokinin biosynthesis 2</fullName>
    </submittedName>
</protein>
<comment type="cofactor">
    <cofactor evidence="1 7">
        <name>heme</name>
        <dbReference type="ChEBI" id="CHEBI:30413"/>
    </cofactor>
</comment>
<keyword evidence="4" id="KW-0560">Oxidoreductase</keyword>
<dbReference type="InterPro" id="IPR050121">
    <property type="entry name" value="Cytochrome_P450_monoxygenase"/>
</dbReference>
<dbReference type="SUPFAM" id="SSF48264">
    <property type="entry name" value="Cytochrome P450"/>
    <property type="match status" value="1"/>
</dbReference>
<dbReference type="GO" id="GO:0004497">
    <property type="term" value="F:monooxygenase activity"/>
    <property type="evidence" value="ECO:0007669"/>
    <property type="project" value="UniProtKB-KW"/>
</dbReference>
<name>A0A9P6VE33_9HELO</name>
<evidence type="ECO:0000256" key="2">
    <source>
        <dbReference type="ARBA" id="ARBA00010617"/>
    </source>
</evidence>
<dbReference type="PRINTS" id="PR00385">
    <property type="entry name" value="P450"/>
</dbReference>
<evidence type="ECO:0000256" key="3">
    <source>
        <dbReference type="ARBA" id="ARBA00022723"/>
    </source>
</evidence>
<dbReference type="GO" id="GO:0005506">
    <property type="term" value="F:iron ion binding"/>
    <property type="evidence" value="ECO:0007669"/>
    <property type="project" value="InterPro"/>
</dbReference>
<evidence type="ECO:0000313" key="10">
    <source>
        <dbReference type="Proteomes" id="UP000785200"/>
    </source>
</evidence>
<evidence type="ECO:0000256" key="4">
    <source>
        <dbReference type="ARBA" id="ARBA00023002"/>
    </source>
</evidence>
<evidence type="ECO:0000256" key="1">
    <source>
        <dbReference type="ARBA" id="ARBA00001971"/>
    </source>
</evidence>
<proteinExistence type="inferred from homology"/>
<dbReference type="EMBL" id="VNKQ01000016">
    <property type="protein sequence ID" value="KAG0646070.1"/>
    <property type="molecule type" value="Genomic_DNA"/>
</dbReference>
<accession>A0A9P6VE33</accession>
<dbReference type="Gene3D" id="1.10.630.10">
    <property type="entry name" value="Cytochrome P450"/>
    <property type="match status" value="1"/>
</dbReference>
<evidence type="ECO:0000256" key="6">
    <source>
        <dbReference type="ARBA" id="ARBA00023033"/>
    </source>
</evidence>
<comment type="caution">
    <text evidence="9">The sequence shown here is derived from an EMBL/GenBank/DDBJ whole genome shotgun (WGS) entry which is preliminary data.</text>
</comment>
<dbReference type="InterPro" id="IPR002401">
    <property type="entry name" value="Cyt_P450_E_grp-I"/>
</dbReference>
<dbReference type="PANTHER" id="PTHR24305">
    <property type="entry name" value="CYTOCHROME P450"/>
    <property type="match status" value="1"/>
</dbReference>
<dbReference type="Proteomes" id="UP000785200">
    <property type="component" value="Unassembled WGS sequence"/>
</dbReference>
<feature type="transmembrane region" description="Helical" evidence="8">
    <location>
        <begin position="346"/>
        <end position="367"/>
    </location>
</feature>
<dbReference type="Pfam" id="PF00067">
    <property type="entry name" value="p450"/>
    <property type="match status" value="1"/>
</dbReference>
<keyword evidence="5 7" id="KW-0408">Iron</keyword>
<dbReference type="InterPro" id="IPR036396">
    <property type="entry name" value="Cyt_P450_sf"/>
</dbReference>
<keyword evidence="8" id="KW-1133">Transmembrane helix</keyword>
<dbReference type="OrthoDB" id="6692864at2759"/>
<keyword evidence="8" id="KW-0472">Membrane</keyword>
<evidence type="ECO:0000313" key="9">
    <source>
        <dbReference type="EMBL" id="KAG0646070.1"/>
    </source>
</evidence>
<feature type="transmembrane region" description="Helical" evidence="8">
    <location>
        <begin position="6"/>
        <end position="26"/>
    </location>
</feature>
<keyword evidence="8" id="KW-0812">Transmembrane</keyword>
<keyword evidence="7" id="KW-0349">Heme</keyword>
<keyword evidence="6" id="KW-0503">Monooxygenase</keyword>
<organism evidence="9 10">
    <name type="scientific">Hyphodiscus hymeniophilus</name>
    <dbReference type="NCBI Taxonomy" id="353542"/>
    <lineage>
        <taxon>Eukaryota</taxon>
        <taxon>Fungi</taxon>
        <taxon>Dikarya</taxon>
        <taxon>Ascomycota</taxon>
        <taxon>Pezizomycotina</taxon>
        <taxon>Leotiomycetes</taxon>
        <taxon>Helotiales</taxon>
        <taxon>Hyphodiscaceae</taxon>
        <taxon>Hyphodiscus</taxon>
    </lineage>
</organism>
<evidence type="ECO:0000256" key="8">
    <source>
        <dbReference type="SAM" id="Phobius"/>
    </source>
</evidence>
<reference evidence="9" key="1">
    <citation type="submission" date="2019-07" db="EMBL/GenBank/DDBJ databases">
        <title>Hyphodiscus hymeniophilus genome sequencing and assembly.</title>
        <authorList>
            <person name="Kramer G."/>
            <person name="Nodwell J."/>
        </authorList>
    </citation>
    <scope>NUCLEOTIDE SEQUENCE</scope>
    <source>
        <strain evidence="9">ATCC 34498</strain>
    </source>
</reference>
<feature type="binding site" description="axial binding residue" evidence="7">
    <location>
        <position position="486"/>
    </location>
    <ligand>
        <name>heme</name>
        <dbReference type="ChEBI" id="CHEBI:30413"/>
    </ligand>
    <ligandPart>
        <name>Fe</name>
        <dbReference type="ChEBI" id="CHEBI:18248"/>
    </ligandPart>
</feature>